<evidence type="ECO:0000256" key="4">
    <source>
        <dbReference type="ARBA" id="ARBA00023235"/>
    </source>
</evidence>
<name>A0A831LL64_9BACT</name>
<dbReference type="EMBL" id="DSDK01000446">
    <property type="protein sequence ID" value="HDR51570.1"/>
    <property type="molecule type" value="Genomic_DNA"/>
</dbReference>
<dbReference type="InterPro" id="IPR046357">
    <property type="entry name" value="PPIase_dom_sf"/>
</dbReference>
<evidence type="ECO:0000256" key="2">
    <source>
        <dbReference type="ARBA" id="ARBA00006577"/>
    </source>
</evidence>
<dbReference type="PANTHER" id="PTHR43811:SF19">
    <property type="entry name" value="39 KDA FK506-BINDING NUCLEAR PROTEIN"/>
    <property type="match status" value="1"/>
</dbReference>
<evidence type="ECO:0000256" key="5">
    <source>
        <dbReference type="PROSITE-ProRule" id="PRU00277"/>
    </source>
</evidence>
<feature type="chain" id="PRO_5032282455" description="Peptidyl-prolyl cis-trans isomerase" evidence="7">
    <location>
        <begin position="21"/>
        <end position="172"/>
    </location>
</feature>
<evidence type="ECO:0000256" key="6">
    <source>
        <dbReference type="RuleBase" id="RU003915"/>
    </source>
</evidence>
<dbReference type="PROSITE" id="PS50059">
    <property type="entry name" value="FKBP_PPIASE"/>
    <property type="match status" value="1"/>
</dbReference>
<keyword evidence="7" id="KW-0732">Signal</keyword>
<keyword evidence="4 5" id="KW-0413">Isomerase</keyword>
<comment type="catalytic activity">
    <reaction evidence="1 5 6">
        <text>[protein]-peptidylproline (omega=180) = [protein]-peptidylproline (omega=0)</text>
        <dbReference type="Rhea" id="RHEA:16237"/>
        <dbReference type="Rhea" id="RHEA-COMP:10747"/>
        <dbReference type="Rhea" id="RHEA-COMP:10748"/>
        <dbReference type="ChEBI" id="CHEBI:83833"/>
        <dbReference type="ChEBI" id="CHEBI:83834"/>
        <dbReference type="EC" id="5.2.1.8"/>
    </reaction>
</comment>
<dbReference type="Gene3D" id="3.10.50.40">
    <property type="match status" value="1"/>
</dbReference>
<dbReference type="EC" id="5.2.1.8" evidence="6"/>
<sequence>MKKKYLKNLIIASMMAFAVASCLNIDDDEKVYSAAQEKLERGAYLDSLQAKGHDIDTTELGVYYIVIEEGEGDFARAGDTLTVGYAGYFIDETLFDASDIHYPDGKMEFVLENPPMIPGWDDGMKVMNKNARVQFIVPSELAYGSEGRGAIPPYQTLIFVVKMFDIKPADSN</sequence>
<dbReference type="GO" id="GO:0003755">
    <property type="term" value="F:peptidyl-prolyl cis-trans isomerase activity"/>
    <property type="evidence" value="ECO:0007669"/>
    <property type="project" value="UniProtKB-UniRule"/>
</dbReference>
<dbReference type="PANTHER" id="PTHR43811">
    <property type="entry name" value="FKBP-TYPE PEPTIDYL-PROLYL CIS-TRANS ISOMERASE FKPA"/>
    <property type="match status" value="1"/>
</dbReference>
<dbReference type="Proteomes" id="UP000886047">
    <property type="component" value="Unassembled WGS sequence"/>
</dbReference>
<evidence type="ECO:0000256" key="1">
    <source>
        <dbReference type="ARBA" id="ARBA00000971"/>
    </source>
</evidence>
<evidence type="ECO:0000256" key="3">
    <source>
        <dbReference type="ARBA" id="ARBA00023110"/>
    </source>
</evidence>
<evidence type="ECO:0000256" key="7">
    <source>
        <dbReference type="SAM" id="SignalP"/>
    </source>
</evidence>
<comment type="similarity">
    <text evidence="2 6">Belongs to the FKBP-type PPIase family.</text>
</comment>
<proteinExistence type="inferred from homology"/>
<dbReference type="InterPro" id="IPR001179">
    <property type="entry name" value="PPIase_FKBP_dom"/>
</dbReference>
<gene>
    <name evidence="9" type="ORF">ENN90_08115</name>
</gene>
<dbReference type="Pfam" id="PF00254">
    <property type="entry name" value="FKBP_C"/>
    <property type="match status" value="1"/>
</dbReference>
<dbReference type="AlphaFoldDB" id="A0A831LL64"/>
<accession>A0A831LL64</accession>
<keyword evidence="3 5" id="KW-0697">Rotamase</keyword>
<feature type="signal peptide" evidence="7">
    <location>
        <begin position="1"/>
        <end position="20"/>
    </location>
</feature>
<reference evidence="9" key="1">
    <citation type="journal article" date="2020" name="mSystems">
        <title>Genome- and Community-Level Interaction Insights into Carbon Utilization and Element Cycling Functions of Hydrothermarchaeota in Hydrothermal Sediment.</title>
        <authorList>
            <person name="Zhou Z."/>
            <person name="Liu Y."/>
            <person name="Xu W."/>
            <person name="Pan J."/>
            <person name="Luo Z.H."/>
            <person name="Li M."/>
        </authorList>
    </citation>
    <scope>NUCLEOTIDE SEQUENCE [LARGE SCALE GENOMIC DNA]</scope>
    <source>
        <strain evidence="9">SpSt-1217</strain>
    </source>
</reference>
<evidence type="ECO:0000313" key="9">
    <source>
        <dbReference type="EMBL" id="HDR51570.1"/>
    </source>
</evidence>
<dbReference type="PROSITE" id="PS51257">
    <property type="entry name" value="PROKAR_LIPOPROTEIN"/>
    <property type="match status" value="1"/>
</dbReference>
<protein>
    <recommendedName>
        <fullName evidence="6">Peptidyl-prolyl cis-trans isomerase</fullName>
        <ecNumber evidence="6">5.2.1.8</ecNumber>
    </recommendedName>
</protein>
<dbReference type="SUPFAM" id="SSF54534">
    <property type="entry name" value="FKBP-like"/>
    <property type="match status" value="1"/>
</dbReference>
<comment type="caution">
    <text evidence="9">The sequence shown here is derived from an EMBL/GenBank/DDBJ whole genome shotgun (WGS) entry which is preliminary data.</text>
</comment>
<evidence type="ECO:0000259" key="8">
    <source>
        <dbReference type="PROSITE" id="PS50059"/>
    </source>
</evidence>
<feature type="domain" description="PPIase FKBP-type" evidence="8">
    <location>
        <begin position="78"/>
        <end position="167"/>
    </location>
</feature>
<organism evidence="9">
    <name type="scientific">Mariniphaga anaerophila</name>
    <dbReference type="NCBI Taxonomy" id="1484053"/>
    <lineage>
        <taxon>Bacteria</taxon>
        <taxon>Pseudomonadati</taxon>
        <taxon>Bacteroidota</taxon>
        <taxon>Bacteroidia</taxon>
        <taxon>Marinilabiliales</taxon>
        <taxon>Prolixibacteraceae</taxon>
        <taxon>Mariniphaga</taxon>
    </lineage>
</organism>